<keyword evidence="1" id="KW-0812">Transmembrane</keyword>
<evidence type="ECO:0000313" key="3">
    <source>
        <dbReference type="Proteomes" id="UP000284250"/>
    </source>
</evidence>
<keyword evidence="3" id="KW-1185">Reference proteome</keyword>
<dbReference type="GO" id="GO:0004180">
    <property type="term" value="F:carboxypeptidase activity"/>
    <property type="evidence" value="ECO:0007669"/>
    <property type="project" value="UniProtKB-KW"/>
</dbReference>
<keyword evidence="2" id="KW-0645">Protease</keyword>
<reference evidence="2 3" key="1">
    <citation type="submission" date="2018-09" db="EMBL/GenBank/DDBJ databases">
        <authorList>
            <person name="Zeman M."/>
            <person name="Pardy F."/>
        </authorList>
    </citation>
    <scope>NUCLEOTIDE SEQUENCE [LARGE SCALE GENOMIC DNA]</scope>
    <source>
        <strain evidence="2 3">CCM 8852</strain>
    </source>
</reference>
<dbReference type="AlphaFoldDB" id="A0A418R7V1"/>
<evidence type="ECO:0000256" key="1">
    <source>
        <dbReference type="SAM" id="Phobius"/>
    </source>
</evidence>
<proteinExistence type="predicted"/>
<gene>
    <name evidence="2" type="ORF">D0T11_02750</name>
</gene>
<dbReference type="Proteomes" id="UP000284250">
    <property type="component" value="Unassembled WGS sequence"/>
</dbReference>
<dbReference type="Pfam" id="PF13715">
    <property type="entry name" value="CarbopepD_reg_2"/>
    <property type="match status" value="1"/>
</dbReference>
<keyword evidence="2" id="KW-0121">Carboxypeptidase</keyword>
<sequence>MDTNSTDAFDNDDNSPELLSAEEELSSGNGRLAIIVGVIVAVVVLGYMLLPAQTTRRIAAAVPIMQLGEATVTGSRPVEEVAATPAETAATAASKADATAKTPGITPKTAAAVAPATAARAAAEEEAEAKEEAVETAAPVAVAAPEPVEAAPAMTNMTGRVLNEDGRPLAGATVMLKGSKKVASTDANGNYSLEVPANGDNTLLYGYGGYEDQLVRTRSAKGQNVTLVPKETSRRRRR</sequence>
<dbReference type="InterPro" id="IPR008969">
    <property type="entry name" value="CarboxyPept-like_regulatory"/>
</dbReference>
<dbReference type="OrthoDB" id="883344at2"/>
<reference evidence="2 3" key="2">
    <citation type="submission" date="2019-01" db="EMBL/GenBank/DDBJ databases">
        <title>Hymenobacter humicola sp. nov., isolated from soils in Antarctica.</title>
        <authorList>
            <person name="Sedlacek I."/>
            <person name="Holochova P."/>
            <person name="Kralova S."/>
            <person name="Pantucek R."/>
            <person name="Stankova E."/>
            <person name="Vrbovska V."/>
            <person name="Kristofova L."/>
            <person name="Svec P."/>
            <person name="Busse H.-J."/>
        </authorList>
    </citation>
    <scope>NUCLEOTIDE SEQUENCE [LARGE SCALE GENOMIC DNA]</scope>
    <source>
        <strain evidence="2 3">CCM 8852</strain>
    </source>
</reference>
<organism evidence="2 3">
    <name type="scientific">Hymenobacter rubripertinctus</name>
    <dbReference type="NCBI Taxonomy" id="2029981"/>
    <lineage>
        <taxon>Bacteria</taxon>
        <taxon>Pseudomonadati</taxon>
        <taxon>Bacteroidota</taxon>
        <taxon>Cytophagia</taxon>
        <taxon>Cytophagales</taxon>
        <taxon>Hymenobacteraceae</taxon>
        <taxon>Hymenobacter</taxon>
    </lineage>
</organism>
<dbReference type="EMBL" id="QYCN01000003">
    <property type="protein sequence ID" value="RIY13371.1"/>
    <property type="molecule type" value="Genomic_DNA"/>
</dbReference>
<protein>
    <submittedName>
        <fullName evidence="2">Carboxypeptidase-like regulatory domain-containing protein</fullName>
    </submittedName>
</protein>
<dbReference type="SUPFAM" id="SSF49464">
    <property type="entry name" value="Carboxypeptidase regulatory domain-like"/>
    <property type="match status" value="1"/>
</dbReference>
<dbReference type="Gene3D" id="2.60.40.1120">
    <property type="entry name" value="Carboxypeptidase-like, regulatory domain"/>
    <property type="match status" value="1"/>
</dbReference>
<keyword evidence="2" id="KW-0378">Hydrolase</keyword>
<keyword evidence="1" id="KW-0472">Membrane</keyword>
<feature type="transmembrane region" description="Helical" evidence="1">
    <location>
        <begin position="32"/>
        <end position="50"/>
    </location>
</feature>
<comment type="caution">
    <text evidence="2">The sequence shown here is derived from an EMBL/GenBank/DDBJ whole genome shotgun (WGS) entry which is preliminary data.</text>
</comment>
<keyword evidence="1" id="KW-1133">Transmembrane helix</keyword>
<accession>A0A418R7V1</accession>
<evidence type="ECO:0000313" key="2">
    <source>
        <dbReference type="EMBL" id="RIY13371.1"/>
    </source>
</evidence>
<dbReference type="RefSeq" id="WP_119654255.1">
    <property type="nucleotide sequence ID" value="NZ_JBHUOI010000002.1"/>
</dbReference>
<name>A0A418R7V1_9BACT</name>